<protein>
    <submittedName>
        <fullName evidence="2">Uncharacterized protein</fullName>
    </submittedName>
</protein>
<gene>
    <name evidence="2" type="ORF">LCGC14_1386490</name>
</gene>
<feature type="compositionally biased region" description="Basic and acidic residues" evidence="1">
    <location>
        <begin position="183"/>
        <end position="192"/>
    </location>
</feature>
<dbReference type="AlphaFoldDB" id="A0A0F9K1H7"/>
<proteinExistence type="predicted"/>
<organism evidence="2">
    <name type="scientific">marine sediment metagenome</name>
    <dbReference type="NCBI Taxonomy" id="412755"/>
    <lineage>
        <taxon>unclassified sequences</taxon>
        <taxon>metagenomes</taxon>
        <taxon>ecological metagenomes</taxon>
    </lineage>
</organism>
<comment type="caution">
    <text evidence="2">The sequence shown here is derived from an EMBL/GenBank/DDBJ whole genome shotgun (WGS) entry which is preliminary data.</text>
</comment>
<evidence type="ECO:0000313" key="2">
    <source>
        <dbReference type="EMBL" id="KKM75808.1"/>
    </source>
</evidence>
<evidence type="ECO:0000256" key="1">
    <source>
        <dbReference type="SAM" id="MobiDB-lite"/>
    </source>
</evidence>
<name>A0A0F9K1H7_9ZZZZ</name>
<accession>A0A0F9K1H7</accession>
<sequence length="218" mass="22904">MTGKTKAKTRAASKKAFDAAVGGSSAAPEAAPTTVTLSCGVVLRFKPVPSLAIREAAMRIEAPTVPTIHIEDKNRDEENPNDSAYIQAVAEYEAAQALVANDVVLLLGADVEHVPNGVAHLDDDSWVQDLQLLGIEFDPDHLGARKLAWLKFYILRTDDDQVKALMGPMRSAGVGEGDVAKAMDSFRDHTARATDNGAGVPDSADGAEDPEPSAGAGS</sequence>
<dbReference type="EMBL" id="LAZR01008910">
    <property type="protein sequence ID" value="KKM75808.1"/>
    <property type="molecule type" value="Genomic_DNA"/>
</dbReference>
<reference evidence="2" key="1">
    <citation type="journal article" date="2015" name="Nature">
        <title>Complex archaea that bridge the gap between prokaryotes and eukaryotes.</title>
        <authorList>
            <person name="Spang A."/>
            <person name="Saw J.H."/>
            <person name="Jorgensen S.L."/>
            <person name="Zaremba-Niedzwiedzka K."/>
            <person name="Martijn J."/>
            <person name="Lind A.E."/>
            <person name="van Eijk R."/>
            <person name="Schleper C."/>
            <person name="Guy L."/>
            <person name="Ettema T.J."/>
        </authorList>
    </citation>
    <scope>NUCLEOTIDE SEQUENCE</scope>
</reference>
<feature type="region of interest" description="Disordered" evidence="1">
    <location>
        <begin position="183"/>
        <end position="218"/>
    </location>
</feature>